<gene>
    <name evidence="5" type="ORF">VM1G_09438</name>
</gene>
<dbReference type="InterPro" id="IPR050316">
    <property type="entry name" value="Tyrosinase/Hemocyanin"/>
</dbReference>
<keyword evidence="2" id="KW-0186">Copper</keyword>
<proteinExistence type="predicted"/>
<dbReference type="SMR" id="A0A194WCI2"/>
<evidence type="ECO:0000256" key="3">
    <source>
        <dbReference type="SAM" id="SignalP"/>
    </source>
</evidence>
<dbReference type="OrthoDB" id="6132182at2759"/>
<dbReference type="PANTHER" id="PTHR11474">
    <property type="entry name" value="TYROSINASE FAMILY MEMBER"/>
    <property type="match status" value="1"/>
</dbReference>
<reference evidence="5" key="1">
    <citation type="submission" date="2014-12" db="EMBL/GenBank/DDBJ databases">
        <title>Genome Sequence of Valsa Canker Pathogens Uncovers a Specific Adaption of Colonization on Woody Bark.</title>
        <authorList>
            <person name="Yin Z."/>
            <person name="Liu H."/>
            <person name="Gao X."/>
            <person name="Li Z."/>
            <person name="Song N."/>
            <person name="Ke X."/>
            <person name="Dai Q."/>
            <person name="Wu Y."/>
            <person name="Sun Y."/>
            <person name="Xu J.-R."/>
            <person name="Kang Z.K."/>
            <person name="Wang L."/>
            <person name="Huang L."/>
        </authorList>
    </citation>
    <scope>NUCLEOTIDE SEQUENCE [LARGE SCALE GENOMIC DNA]</scope>
    <source>
        <strain evidence="5">03-8</strain>
    </source>
</reference>
<dbReference type="InterPro" id="IPR002227">
    <property type="entry name" value="Tyrosinase_Cu-bd"/>
</dbReference>
<evidence type="ECO:0000256" key="2">
    <source>
        <dbReference type="ARBA" id="ARBA00023008"/>
    </source>
</evidence>
<dbReference type="PANTHER" id="PTHR11474:SF126">
    <property type="entry name" value="TYROSINASE-LIKE PROTEIN TYR-1-RELATED"/>
    <property type="match status" value="1"/>
</dbReference>
<evidence type="ECO:0000313" key="6">
    <source>
        <dbReference type="Proteomes" id="UP000078559"/>
    </source>
</evidence>
<dbReference type="PRINTS" id="PR00092">
    <property type="entry name" value="TYROSINASE"/>
</dbReference>
<protein>
    <submittedName>
        <fullName evidence="5">Tyrosinase</fullName>
    </submittedName>
</protein>
<keyword evidence="3" id="KW-0732">Signal</keyword>
<accession>A0A194WCI2</accession>
<organism evidence="5 6">
    <name type="scientific">Cytospora mali</name>
    <name type="common">Apple Valsa canker fungus</name>
    <name type="synonym">Valsa mali</name>
    <dbReference type="NCBI Taxonomy" id="578113"/>
    <lineage>
        <taxon>Eukaryota</taxon>
        <taxon>Fungi</taxon>
        <taxon>Dikarya</taxon>
        <taxon>Ascomycota</taxon>
        <taxon>Pezizomycotina</taxon>
        <taxon>Sordariomycetes</taxon>
        <taxon>Sordariomycetidae</taxon>
        <taxon>Diaporthales</taxon>
        <taxon>Cytosporaceae</taxon>
        <taxon>Cytospora</taxon>
    </lineage>
</organism>
<dbReference type="EMBL" id="CM003108">
    <property type="protein sequence ID" value="KUI73835.1"/>
    <property type="molecule type" value="Genomic_DNA"/>
</dbReference>
<feature type="domain" description="Tyrosinase copper-binding" evidence="4">
    <location>
        <begin position="278"/>
        <end position="289"/>
    </location>
</feature>
<dbReference type="GO" id="GO:0046872">
    <property type="term" value="F:metal ion binding"/>
    <property type="evidence" value="ECO:0007669"/>
    <property type="project" value="UniProtKB-KW"/>
</dbReference>
<evidence type="ECO:0000259" key="4">
    <source>
        <dbReference type="PROSITE" id="PS00498"/>
    </source>
</evidence>
<dbReference type="PROSITE" id="PS00498">
    <property type="entry name" value="TYROSINASE_2"/>
    <property type="match status" value="1"/>
</dbReference>
<feature type="chain" id="PRO_5008267324" evidence="3">
    <location>
        <begin position="23"/>
        <end position="362"/>
    </location>
</feature>
<evidence type="ECO:0000256" key="1">
    <source>
        <dbReference type="ARBA" id="ARBA00022723"/>
    </source>
</evidence>
<dbReference type="SUPFAM" id="SSF48056">
    <property type="entry name" value="Di-copper centre-containing domain"/>
    <property type="match status" value="1"/>
</dbReference>
<dbReference type="InterPro" id="IPR008922">
    <property type="entry name" value="Di-copper_centre_dom_sf"/>
</dbReference>
<name>A0A194WCI2_CYTMA</name>
<dbReference type="Proteomes" id="UP000078559">
    <property type="component" value="Chromosome 11"/>
</dbReference>
<dbReference type="Gene3D" id="1.10.1280.10">
    <property type="entry name" value="Di-copper center containing domain from catechol oxidase"/>
    <property type="match status" value="1"/>
</dbReference>
<dbReference type="GO" id="GO:0016491">
    <property type="term" value="F:oxidoreductase activity"/>
    <property type="evidence" value="ECO:0007669"/>
    <property type="project" value="InterPro"/>
</dbReference>
<keyword evidence="6" id="KW-1185">Reference proteome</keyword>
<evidence type="ECO:0000313" key="5">
    <source>
        <dbReference type="EMBL" id="KUI73835.1"/>
    </source>
</evidence>
<sequence>MQPRYGLLRAFLALASIHLAVTSPISTKSSATGCVNPRVRKEWRDFTSSQQLEYLDAVKCLMNTPSEQSDVYAGSRSRFDDFQGLHISQTDNAHFCGQFLPWHRYFLQLYQNSLTDNCGYTGPIPYWNWALDATADDPLASSPLFDATYGFGGNGPYIANVSGFPIEYQSPIEIPGRTGGGCVADGPFANFTISMGPGNHTEYNPHCLRRDFSPIILKKAANQSVIDLTLTATDFWHLDLFVQGTALELDGMMTHAAGHVGIGGKIGEVQNMYSSPGDPVFYPHHGGVDWLWWLWQQIDWPARNVSIGGPDKMWSGAYDYFGYVEYENITLDTPLYFDKMAEPITVRDVMDTENGLLCYVYE</sequence>
<dbReference type="Pfam" id="PF00264">
    <property type="entry name" value="Tyrosinase"/>
    <property type="match status" value="1"/>
</dbReference>
<keyword evidence="1" id="KW-0479">Metal-binding</keyword>
<dbReference type="AlphaFoldDB" id="A0A194WCI2"/>
<feature type="signal peptide" evidence="3">
    <location>
        <begin position="1"/>
        <end position="22"/>
    </location>
</feature>